<name>A0A914R6I7_PAREQ</name>
<proteinExistence type="predicted"/>
<dbReference type="Proteomes" id="UP000887564">
    <property type="component" value="Unplaced"/>
</dbReference>
<accession>A0A914R6I7</accession>
<keyword evidence="1" id="KW-1185">Reference proteome</keyword>
<reference evidence="2" key="1">
    <citation type="submission" date="2022-11" db="UniProtKB">
        <authorList>
            <consortium name="WormBaseParasite"/>
        </authorList>
    </citation>
    <scope>IDENTIFICATION</scope>
</reference>
<dbReference type="AlphaFoldDB" id="A0A914R6I7"/>
<sequence>MKFALVIFNNIHSCSAFFLRNMFNHTCTCCELSMNFRLSIRRKSTRRALLQSRR</sequence>
<protein>
    <submittedName>
        <fullName evidence="2">Uncharacterized protein</fullName>
    </submittedName>
</protein>
<evidence type="ECO:0000313" key="2">
    <source>
        <dbReference type="WBParaSite" id="PEQ_0000187801-mRNA-1"/>
    </source>
</evidence>
<dbReference type="WBParaSite" id="PEQ_0000187801-mRNA-1">
    <property type="protein sequence ID" value="PEQ_0000187801-mRNA-1"/>
    <property type="gene ID" value="PEQ_0000187801"/>
</dbReference>
<organism evidence="1 2">
    <name type="scientific">Parascaris equorum</name>
    <name type="common">Equine roundworm</name>
    <dbReference type="NCBI Taxonomy" id="6256"/>
    <lineage>
        <taxon>Eukaryota</taxon>
        <taxon>Metazoa</taxon>
        <taxon>Ecdysozoa</taxon>
        <taxon>Nematoda</taxon>
        <taxon>Chromadorea</taxon>
        <taxon>Rhabditida</taxon>
        <taxon>Spirurina</taxon>
        <taxon>Ascaridomorpha</taxon>
        <taxon>Ascaridoidea</taxon>
        <taxon>Ascarididae</taxon>
        <taxon>Parascaris</taxon>
    </lineage>
</organism>
<evidence type="ECO:0000313" key="1">
    <source>
        <dbReference type="Proteomes" id="UP000887564"/>
    </source>
</evidence>